<dbReference type="EMBL" id="BARU01009505">
    <property type="protein sequence ID" value="GAH37928.1"/>
    <property type="molecule type" value="Genomic_DNA"/>
</dbReference>
<feature type="non-terminal residue" evidence="1">
    <location>
        <position position="34"/>
    </location>
</feature>
<accession>X1GY28</accession>
<reference evidence="1" key="1">
    <citation type="journal article" date="2014" name="Front. Microbiol.">
        <title>High frequency of phylogenetically diverse reductive dehalogenase-homologous genes in deep subseafloor sedimentary metagenomes.</title>
        <authorList>
            <person name="Kawai M."/>
            <person name="Futagami T."/>
            <person name="Toyoda A."/>
            <person name="Takaki Y."/>
            <person name="Nishi S."/>
            <person name="Hori S."/>
            <person name="Arai W."/>
            <person name="Tsubouchi T."/>
            <person name="Morono Y."/>
            <person name="Uchiyama I."/>
            <person name="Ito T."/>
            <person name="Fujiyama A."/>
            <person name="Inagaki F."/>
            <person name="Takami H."/>
        </authorList>
    </citation>
    <scope>NUCLEOTIDE SEQUENCE</scope>
    <source>
        <strain evidence="1">Expedition CK06-06</strain>
    </source>
</reference>
<name>X1GY28_9ZZZZ</name>
<protein>
    <submittedName>
        <fullName evidence="1">Uncharacterized protein</fullName>
    </submittedName>
</protein>
<comment type="caution">
    <text evidence="1">The sequence shown here is derived from an EMBL/GenBank/DDBJ whole genome shotgun (WGS) entry which is preliminary data.</text>
</comment>
<evidence type="ECO:0000313" key="1">
    <source>
        <dbReference type="EMBL" id="GAH37928.1"/>
    </source>
</evidence>
<gene>
    <name evidence="1" type="ORF">S03H2_18333</name>
</gene>
<proteinExistence type="predicted"/>
<dbReference type="AlphaFoldDB" id="X1GY28"/>
<organism evidence="1">
    <name type="scientific">marine sediment metagenome</name>
    <dbReference type="NCBI Taxonomy" id="412755"/>
    <lineage>
        <taxon>unclassified sequences</taxon>
        <taxon>metagenomes</taxon>
        <taxon>ecological metagenomes</taxon>
    </lineage>
</organism>
<sequence length="34" mass="4459">MEKKTENLYEIDESVYQRFEEKYHILYRWTWDKS</sequence>